<protein>
    <submittedName>
        <fullName evidence="2">Uncharacterized protein</fullName>
    </submittedName>
</protein>
<dbReference type="Proteomes" id="UP000887565">
    <property type="component" value="Unplaced"/>
</dbReference>
<keyword evidence="1" id="KW-1185">Reference proteome</keyword>
<accession>A0A915HPE0</accession>
<evidence type="ECO:0000313" key="2">
    <source>
        <dbReference type="WBParaSite" id="nRc.2.0.1.t03584-RA"/>
    </source>
</evidence>
<sequence>MLAPITLGAKLRWVQVKMDAKFKWANFCQRGFIPHNDAVGHNTMAGIGFATVQISKAPCS</sequence>
<organism evidence="1 2">
    <name type="scientific">Romanomermis culicivorax</name>
    <name type="common">Nematode worm</name>
    <dbReference type="NCBI Taxonomy" id="13658"/>
    <lineage>
        <taxon>Eukaryota</taxon>
        <taxon>Metazoa</taxon>
        <taxon>Ecdysozoa</taxon>
        <taxon>Nematoda</taxon>
        <taxon>Enoplea</taxon>
        <taxon>Dorylaimia</taxon>
        <taxon>Mermithida</taxon>
        <taxon>Mermithoidea</taxon>
        <taxon>Mermithidae</taxon>
        <taxon>Romanomermis</taxon>
    </lineage>
</organism>
<reference evidence="2" key="1">
    <citation type="submission" date="2022-11" db="UniProtKB">
        <authorList>
            <consortium name="WormBaseParasite"/>
        </authorList>
    </citation>
    <scope>IDENTIFICATION</scope>
</reference>
<proteinExistence type="predicted"/>
<dbReference type="WBParaSite" id="nRc.2.0.1.t03584-RA">
    <property type="protein sequence ID" value="nRc.2.0.1.t03584-RA"/>
    <property type="gene ID" value="nRc.2.0.1.g03584"/>
</dbReference>
<name>A0A915HPE0_ROMCU</name>
<dbReference type="AlphaFoldDB" id="A0A915HPE0"/>
<evidence type="ECO:0000313" key="1">
    <source>
        <dbReference type="Proteomes" id="UP000887565"/>
    </source>
</evidence>